<dbReference type="Gene3D" id="3.40.50.920">
    <property type="match status" value="1"/>
</dbReference>
<keyword evidence="3" id="KW-0786">Thiamine pyrophosphate</keyword>
<dbReference type="SUPFAM" id="SSF52922">
    <property type="entry name" value="TK C-terminal domain-like"/>
    <property type="match status" value="1"/>
</dbReference>
<dbReference type="GO" id="GO:0004739">
    <property type="term" value="F:pyruvate dehydrogenase (acetyl-transferring) activity"/>
    <property type="evidence" value="ECO:0007669"/>
    <property type="project" value="UniProtKB-EC"/>
</dbReference>
<evidence type="ECO:0000256" key="4">
    <source>
        <dbReference type="SAM" id="MobiDB-lite"/>
    </source>
</evidence>
<evidence type="ECO:0000256" key="3">
    <source>
        <dbReference type="ARBA" id="ARBA00023052"/>
    </source>
</evidence>
<protein>
    <submittedName>
        <fullName evidence="6">Pyruvate dehydrogenase E1 component beta subunit</fullName>
        <ecNumber evidence="6">1.2.4.1</ecNumber>
    </submittedName>
</protein>
<feature type="compositionally biased region" description="Low complexity" evidence="4">
    <location>
        <begin position="1"/>
        <end position="17"/>
    </location>
</feature>
<evidence type="ECO:0000313" key="6">
    <source>
        <dbReference type="EMBL" id="CAA9301146.1"/>
    </source>
</evidence>
<dbReference type="SMART" id="SM00861">
    <property type="entry name" value="Transket_pyr"/>
    <property type="match status" value="1"/>
</dbReference>
<dbReference type="PANTHER" id="PTHR43257:SF2">
    <property type="entry name" value="PYRUVATE DEHYDROGENASE E1 COMPONENT SUBUNIT BETA"/>
    <property type="match status" value="1"/>
</dbReference>
<proteinExistence type="predicted"/>
<dbReference type="Pfam" id="PF02779">
    <property type="entry name" value="Transket_pyr"/>
    <property type="match status" value="1"/>
</dbReference>
<dbReference type="PANTHER" id="PTHR43257">
    <property type="entry name" value="PYRUVATE DEHYDROGENASE E1 COMPONENT BETA SUBUNIT"/>
    <property type="match status" value="1"/>
</dbReference>
<accession>A0A6J4KBB0</accession>
<keyword evidence="2 6" id="KW-0560">Oxidoreductase</keyword>
<dbReference type="InterPro" id="IPR029061">
    <property type="entry name" value="THDP-binding"/>
</dbReference>
<evidence type="ECO:0000256" key="1">
    <source>
        <dbReference type="ARBA" id="ARBA00001964"/>
    </source>
</evidence>
<reference evidence="6" key="1">
    <citation type="submission" date="2020-02" db="EMBL/GenBank/DDBJ databases">
        <authorList>
            <person name="Meier V. D."/>
        </authorList>
    </citation>
    <scope>NUCLEOTIDE SEQUENCE</scope>
    <source>
        <strain evidence="6">AVDCRST_MAG77</strain>
    </source>
</reference>
<feature type="region of interest" description="Disordered" evidence="4">
    <location>
        <begin position="1"/>
        <end position="31"/>
    </location>
</feature>
<dbReference type="EMBL" id="CADCTC010000294">
    <property type="protein sequence ID" value="CAA9301146.1"/>
    <property type="molecule type" value="Genomic_DNA"/>
</dbReference>
<dbReference type="SUPFAM" id="SSF52518">
    <property type="entry name" value="Thiamin diphosphate-binding fold (THDP-binding)"/>
    <property type="match status" value="1"/>
</dbReference>
<keyword evidence="6" id="KW-0670">Pyruvate</keyword>
<comment type="cofactor">
    <cofactor evidence="1">
        <name>thiamine diphosphate</name>
        <dbReference type="ChEBI" id="CHEBI:58937"/>
    </cofactor>
</comment>
<sequence>MTATPVTAAPPTASPSRPESPPSPRRRGDVGEVSRLTYVEALVEGIRDEMRRDPDVFFMGQDVGPMGGAMQGARGLFEEFGPRRVKDTPISESAMVGAAVGAALAGKRPIVEVSFGEFLPTAMNQIVLQAANLHYMTAGVARVPLVLRTRVGDGPYRGHPQMYEAWFTHIPGLKVVMPSTPADAKGMMVAAIRDPNPVLFFEHMWLYHGVRGDVPGGDYTTPLHSTFLRRHGQHATVAATGWMVHKALTAATQLAQEGIEVEVVDLACLAPLETTLLEESVRKTSRLVVAHEAWRTSGFGAEIAATLAERCFFDLDAPVARVAAPDAPLPLSKPLRDAFLPDVADIVAAIRAVLAA</sequence>
<dbReference type="Gene3D" id="3.40.50.970">
    <property type="match status" value="1"/>
</dbReference>
<dbReference type="FunFam" id="3.40.50.970:FF:000001">
    <property type="entry name" value="Pyruvate dehydrogenase E1 beta subunit"/>
    <property type="match status" value="1"/>
</dbReference>
<dbReference type="InterPro" id="IPR033248">
    <property type="entry name" value="Transketolase_C"/>
</dbReference>
<dbReference type="EC" id="1.2.4.1" evidence="6"/>
<name>A0A6J4KBB0_9CHLR</name>
<organism evidence="6">
    <name type="scientific">uncultured Chloroflexota bacterium</name>
    <dbReference type="NCBI Taxonomy" id="166587"/>
    <lineage>
        <taxon>Bacteria</taxon>
        <taxon>Bacillati</taxon>
        <taxon>Chloroflexota</taxon>
        <taxon>environmental samples</taxon>
    </lineage>
</organism>
<dbReference type="InterPro" id="IPR005475">
    <property type="entry name" value="Transketolase-like_Pyr-bd"/>
</dbReference>
<feature type="domain" description="Transketolase-like pyrimidine-binding" evidence="5">
    <location>
        <begin position="36"/>
        <end position="209"/>
    </location>
</feature>
<evidence type="ECO:0000256" key="2">
    <source>
        <dbReference type="ARBA" id="ARBA00023002"/>
    </source>
</evidence>
<dbReference type="InterPro" id="IPR009014">
    <property type="entry name" value="Transketo_C/PFOR_II"/>
</dbReference>
<dbReference type="Pfam" id="PF02780">
    <property type="entry name" value="Transketolase_C"/>
    <property type="match status" value="1"/>
</dbReference>
<dbReference type="FunFam" id="3.40.50.920:FF:000001">
    <property type="entry name" value="Pyruvate dehydrogenase E1 beta subunit"/>
    <property type="match status" value="1"/>
</dbReference>
<dbReference type="AlphaFoldDB" id="A0A6J4KBB0"/>
<evidence type="ECO:0000259" key="5">
    <source>
        <dbReference type="SMART" id="SM00861"/>
    </source>
</evidence>
<gene>
    <name evidence="6" type="ORF">AVDCRST_MAG77-5677</name>
</gene>